<dbReference type="PANTHER" id="PTHR31223">
    <property type="entry name" value="LOG FAMILY PROTEIN YJL055W"/>
    <property type="match status" value="1"/>
</dbReference>
<evidence type="ECO:0000256" key="6">
    <source>
        <dbReference type="ARBA" id="ARBA00049153"/>
    </source>
</evidence>
<dbReference type="GO" id="GO:0016799">
    <property type="term" value="F:hydrolase activity, hydrolyzing N-glycosyl compounds"/>
    <property type="evidence" value="ECO:0007669"/>
    <property type="project" value="TreeGrafter"/>
</dbReference>
<comment type="similarity">
    <text evidence="1">Belongs to the LOG family.</text>
</comment>
<name>A0A6A2ZBG4_HIBSY</name>
<dbReference type="EC" id="3.2.2.n1" evidence="2"/>
<dbReference type="GO" id="GO:0005634">
    <property type="term" value="C:nucleus"/>
    <property type="evidence" value="ECO:0007669"/>
    <property type="project" value="TreeGrafter"/>
</dbReference>
<dbReference type="Proteomes" id="UP000436088">
    <property type="component" value="Unassembled WGS sequence"/>
</dbReference>
<dbReference type="SUPFAM" id="SSF102405">
    <property type="entry name" value="MCP/YpsA-like"/>
    <property type="match status" value="1"/>
</dbReference>
<accession>A0A6A2ZBG4</accession>
<evidence type="ECO:0000256" key="2">
    <source>
        <dbReference type="ARBA" id="ARBA00012205"/>
    </source>
</evidence>
<evidence type="ECO:0000256" key="1">
    <source>
        <dbReference type="ARBA" id="ARBA00006763"/>
    </source>
</evidence>
<evidence type="ECO:0000313" key="8">
    <source>
        <dbReference type="Proteomes" id="UP000436088"/>
    </source>
</evidence>
<dbReference type="Pfam" id="PF03641">
    <property type="entry name" value="Lysine_decarbox"/>
    <property type="match status" value="2"/>
</dbReference>
<evidence type="ECO:0000256" key="4">
    <source>
        <dbReference type="ARBA" id="ARBA00024884"/>
    </source>
</evidence>
<dbReference type="EMBL" id="VEPZ02001174">
    <property type="protein sequence ID" value="KAE8689087.1"/>
    <property type="molecule type" value="Genomic_DNA"/>
</dbReference>
<organism evidence="7 8">
    <name type="scientific">Hibiscus syriacus</name>
    <name type="common">Rose of Sharon</name>
    <dbReference type="NCBI Taxonomy" id="106335"/>
    <lineage>
        <taxon>Eukaryota</taxon>
        <taxon>Viridiplantae</taxon>
        <taxon>Streptophyta</taxon>
        <taxon>Embryophyta</taxon>
        <taxon>Tracheophyta</taxon>
        <taxon>Spermatophyta</taxon>
        <taxon>Magnoliopsida</taxon>
        <taxon>eudicotyledons</taxon>
        <taxon>Gunneridae</taxon>
        <taxon>Pentapetalae</taxon>
        <taxon>rosids</taxon>
        <taxon>malvids</taxon>
        <taxon>Malvales</taxon>
        <taxon>Malvaceae</taxon>
        <taxon>Malvoideae</taxon>
        <taxon>Hibiscus</taxon>
    </lineage>
</organism>
<evidence type="ECO:0000313" key="7">
    <source>
        <dbReference type="EMBL" id="KAE8689087.1"/>
    </source>
</evidence>
<comment type="catalytic activity">
    <reaction evidence="6">
        <text>9-ribosyl-trans-zeatin 5'-phosphate + H2O = trans-zeatin + D-ribose 5-phosphate</text>
        <dbReference type="Rhea" id="RHEA:48564"/>
        <dbReference type="ChEBI" id="CHEBI:15377"/>
        <dbReference type="ChEBI" id="CHEBI:16522"/>
        <dbReference type="ChEBI" id="CHEBI:78346"/>
        <dbReference type="ChEBI" id="CHEBI:87947"/>
        <dbReference type="EC" id="3.2.2.n1"/>
    </reaction>
</comment>
<dbReference type="GO" id="GO:0009691">
    <property type="term" value="P:cytokinin biosynthetic process"/>
    <property type="evidence" value="ECO:0007669"/>
    <property type="project" value="UniProtKB-KW"/>
</dbReference>
<comment type="catalytic activity">
    <reaction evidence="5">
        <text>N(6)-(dimethylallyl)adenosine 5'-phosphate + H2O = N(6)-dimethylallyladenine + D-ribose 5-phosphate</text>
        <dbReference type="Rhea" id="RHEA:48560"/>
        <dbReference type="ChEBI" id="CHEBI:15377"/>
        <dbReference type="ChEBI" id="CHEBI:17660"/>
        <dbReference type="ChEBI" id="CHEBI:57526"/>
        <dbReference type="ChEBI" id="CHEBI:78346"/>
        <dbReference type="EC" id="3.2.2.n1"/>
    </reaction>
</comment>
<proteinExistence type="inferred from homology"/>
<evidence type="ECO:0000256" key="3">
    <source>
        <dbReference type="ARBA" id="ARBA00022712"/>
    </source>
</evidence>
<dbReference type="PANTHER" id="PTHR31223:SF11">
    <property type="entry name" value="CYTOKININ RIBOSIDE 5'-MONOPHOSPHATE PHOSPHORIBOHYDROLASE LOG8-RELATED"/>
    <property type="match status" value="1"/>
</dbReference>
<dbReference type="Gene3D" id="3.40.50.450">
    <property type="match status" value="1"/>
</dbReference>
<protein>
    <recommendedName>
        <fullName evidence="2">cytokinin riboside 5'-monophosphate phosphoribohydrolase</fullName>
        <ecNumber evidence="2">3.2.2.n1</ecNumber>
    </recommendedName>
</protein>
<keyword evidence="3" id="KW-0203">Cytokinin biosynthesis</keyword>
<reference evidence="7" key="1">
    <citation type="submission" date="2019-09" db="EMBL/GenBank/DDBJ databases">
        <title>Draft genome information of white flower Hibiscus syriacus.</title>
        <authorList>
            <person name="Kim Y.-M."/>
        </authorList>
    </citation>
    <scope>NUCLEOTIDE SEQUENCE [LARGE SCALE GENOMIC DNA]</scope>
    <source>
        <strain evidence="7">YM2019G1</strain>
    </source>
</reference>
<sequence length="394" mass="44563">MFRLFEESSQIWSAASLLHYHCFSFTNNKLRILLHRSEFRSVEGKHQEMVLKISGETVGEVRTVSDMHEHKAAMAREADAFVALPGRNSYAFAAILETRKGKLWWIWNNGRVAGDDNMVGLLNVDGYYNNLLALFDNGVKEVFIKPGARHILVSAPTAKELMEKMEAHRAERLEGYEGKFKVKVWVVMQEFPLQIWNNRVFIDLGSRWRTVLKVDEDTINLKMRVEEYDKDQLFLDGNSLFERGDGETHRESIGLPNITGTNGVGENFEENTLKVALAEINSQQEQEIAGDSISSSEENNNHVSLETVPTEELYEVPVLVVECSVVIRADIGPILELVETRMGKETQTISNESNLIEVPIEEMLLCKTDAPTCCPGPSPIWHMYWAGPGGTNFI</sequence>
<evidence type="ECO:0000256" key="5">
    <source>
        <dbReference type="ARBA" id="ARBA00047718"/>
    </source>
</evidence>
<dbReference type="InterPro" id="IPR031100">
    <property type="entry name" value="LOG_fam"/>
</dbReference>
<comment type="function">
    <text evidence="4">Cytokinin-activating enzyme working in the direct activation pathway. Phosphoribohydrolase that converts inactive cytokinin nucleotides to the biologically active free-base forms.</text>
</comment>
<dbReference type="AlphaFoldDB" id="A0A6A2ZBG4"/>
<keyword evidence="8" id="KW-1185">Reference proteome</keyword>
<gene>
    <name evidence="7" type="ORF">F3Y22_tig00110944pilonHSYRG00120</name>
</gene>
<dbReference type="GO" id="GO:0005829">
    <property type="term" value="C:cytosol"/>
    <property type="evidence" value="ECO:0007669"/>
    <property type="project" value="TreeGrafter"/>
</dbReference>
<comment type="caution">
    <text evidence="7">The sequence shown here is derived from an EMBL/GenBank/DDBJ whole genome shotgun (WGS) entry which is preliminary data.</text>
</comment>